<dbReference type="EMBL" id="BART01007690">
    <property type="protein sequence ID" value="GAG61835.1"/>
    <property type="molecule type" value="Genomic_DNA"/>
</dbReference>
<reference evidence="1" key="1">
    <citation type="journal article" date="2014" name="Front. Microbiol.">
        <title>High frequency of phylogenetically diverse reductive dehalogenase-homologous genes in deep subseafloor sedimentary metagenomes.</title>
        <authorList>
            <person name="Kawai M."/>
            <person name="Futagami T."/>
            <person name="Toyoda A."/>
            <person name="Takaki Y."/>
            <person name="Nishi S."/>
            <person name="Hori S."/>
            <person name="Arai W."/>
            <person name="Tsubouchi T."/>
            <person name="Morono Y."/>
            <person name="Uchiyama I."/>
            <person name="Ito T."/>
            <person name="Fujiyama A."/>
            <person name="Inagaki F."/>
            <person name="Takami H."/>
        </authorList>
    </citation>
    <scope>NUCLEOTIDE SEQUENCE</scope>
    <source>
        <strain evidence="1">Expedition CK06-06</strain>
    </source>
</reference>
<dbReference type="AlphaFoldDB" id="X0YZ38"/>
<sequence>MSDTLYESYASGEDSIASIYSTVYWVQTFQSSTAHTVTSVKFKLYRIGSPGSITIDIKAVDGDGKPTGTSMATGSYDCDAITTDTDGELIEITLSYGAALTADTEYAIICMALSATGANVIRARMDSSSPTYSNGNVVFSNTSGASWSVYNNQDLIFYEYGTVPTHNIVTSEPTLGLSTTSTNTVIVSATNYTRGSGPSLGMAASASMALAIARSSAASMSLVPSTIKEEDLGSYLCVASRDVGSIKTANSLGGTWTDCAKEAAGGLAGAYFAQYLNRLCVVNNQNSGFSYSSANDITANWTEKVSFPNYP</sequence>
<organism evidence="1">
    <name type="scientific">marine sediment metagenome</name>
    <dbReference type="NCBI Taxonomy" id="412755"/>
    <lineage>
        <taxon>unclassified sequences</taxon>
        <taxon>metagenomes</taxon>
        <taxon>ecological metagenomes</taxon>
    </lineage>
</organism>
<comment type="caution">
    <text evidence="1">The sequence shown here is derived from an EMBL/GenBank/DDBJ whole genome shotgun (WGS) entry which is preliminary data.</text>
</comment>
<proteinExistence type="predicted"/>
<name>X0YZ38_9ZZZZ</name>
<evidence type="ECO:0000313" key="1">
    <source>
        <dbReference type="EMBL" id="GAG61835.1"/>
    </source>
</evidence>
<accession>X0YZ38</accession>
<gene>
    <name evidence="1" type="ORF">S01H4_17457</name>
</gene>
<protein>
    <submittedName>
        <fullName evidence="1">Uncharacterized protein</fullName>
    </submittedName>
</protein>